<feature type="transmembrane region" description="Helical" evidence="1">
    <location>
        <begin position="7"/>
        <end position="28"/>
    </location>
</feature>
<protein>
    <recommendedName>
        <fullName evidence="4">tRNA_anti-like</fullName>
    </recommendedName>
</protein>
<evidence type="ECO:0000256" key="1">
    <source>
        <dbReference type="SAM" id="Phobius"/>
    </source>
</evidence>
<dbReference type="InterPro" id="IPR024422">
    <property type="entry name" value="Protein_unknown_function_OB"/>
</dbReference>
<keyword evidence="1" id="KW-0812">Transmembrane</keyword>
<evidence type="ECO:0000313" key="3">
    <source>
        <dbReference type="Proteomes" id="UP001595826"/>
    </source>
</evidence>
<evidence type="ECO:0000313" key="2">
    <source>
        <dbReference type="EMBL" id="MFC4268911.1"/>
    </source>
</evidence>
<gene>
    <name evidence="2" type="ORF">ACFOWD_08355</name>
</gene>
<evidence type="ECO:0008006" key="4">
    <source>
        <dbReference type="Google" id="ProtNLM"/>
    </source>
</evidence>
<proteinExistence type="predicted"/>
<accession>A0ABV8R8V3</accession>
<organism evidence="2 3">
    <name type="scientific">Polaribacter marinivivus</name>
    <dbReference type="NCBI Taxonomy" id="1524260"/>
    <lineage>
        <taxon>Bacteria</taxon>
        <taxon>Pseudomonadati</taxon>
        <taxon>Bacteroidota</taxon>
        <taxon>Flavobacteriia</taxon>
        <taxon>Flavobacteriales</taxon>
        <taxon>Flavobacteriaceae</taxon>
    </lineage>
</organism>
<name>A0ABV8R8V3_9FLAO</name>
<dbReference type="EMBL" id="JBHSCY010000002">
    <property type="protein sequence ID" value="MFC4268911.1"/>
    <property type="molecule type" value="Genomic_DNA"/>
</dbReference>
<keyword evidence="3" id="KW-1185">Reference proteome</keyword>
<dbReference type="Pfam" id="PF12869">
    <property type="entry name" value="tRNA_anti-like"/>
    <property type="match status" value="1"/>
</dbReference>
<keyword evidence="1" id="KW-1133">Transmembrane helix</keyword>
<keyword evidence="1" id="KW-0472">Membrane</keyword>
<comment type="caution">
    <text evidence="2">The sequence shown here is derived from an EMBL/GenBank/DDBJ whole genome shotgun (WGS) entry which is preliminary data.</text>
</comment>
<dbReference type="RefSeq" id="WP_298993892.1">
    <property type="nucleotide sequence ID" value="NZ_JBHSCY010000002.1"/>
</dbReference>
<sequence>MKKSENLFLLIAFLLIAICTYFYVFPLLKNSNEPLTKEVAELTIDANLLVKSFAIDEQKSNELYAGKIIEVTGTIKEITYYNNRTTIILNHKNRNSFGVICDLNHTEEKKSQFLKPNQKIRVKGICKGYLKDVILLNCSIEVLTNE</sequence>
<dbReference type="Proteomes" id="UP001595826">
    <property type="component" value="Unassembled WGS sequence"/>
</dbReference>
<reference evidence="3" key="1">
    <citation type="journal article" date="2019" name="Int. J. Syst. Evol. Microbiol.">
        <title>The Global Catalogue of Microorganisms (GCM) 10K type strain sequencing project: providing services to taxonomists for standard genome sequencing and annotation.</title>
        <authorList>
            <consortium name="The Broad Institute Genomics Platform"/>
            <consortium name="The Broad Institute Genome Sequencing Center for Infectious Disease"/>
            <person name="Wu L."/>
            <person name="Ma J."/>
        </authorList>
    </citation>
    <scope>NUCLEOTIDE SEQUENCE [LARGE SCALE GENOMIC DNA]</scope>
    <source>
        <strain evidence="3">CECT 8655</strain>
    </source>
</reference>